<sequence>MTGAEEWKLSMGLEDTVPARLHEHGEASWTAERSHVCSIRQANDSAGALPVAGKPEPMARSLASAPVSPWHHMDRGSTTPAKARSHSASPEQEGEFLNPHRTQPTAQPGPPSCSQHAENGLEREPGSAS</sequence>
<evidence type="ECO:0000313" key="4">
    <source>
        <dbReference type="Proteomes" id="UP000000589"/>
    </source>
</evidence>
<dbReference type="AlphaFoldDB" id="A0A087WRN2"/>
<name>A0A087WRN2_MOUSE</name>
<dbReference type="MGI" id="MGI:2672935">
    <property type="gene designation" value="Clec18a"/>
</dbReference>
<gene>
    <name evidence="2 3" type="primary">Clec18a</name>
</gene>
<dbReference type="Bgee" id="ENSMUSG00000033633">
    <property type="expression patterns" value="Expressed in floor plate of midbrain and 47 other cell types or tissues"/>
</dbReference>
<dbReference type="ExpressionAtlas" id="A0A087WRN2">
    <property type="expression patterns" value="baseline and differential"/>
</dbReference>
<protein>
    <submittedName>
        <fullName evidence="2">C-type lectin domain family 18, member A</fullName>
    </submittedName>
</protein>
<dbReference type="GeneTree" id="ENSGT00900000141128"/>
<reference evidence="2 4" key="1">
    <citation type="journal article" date="2009" name="PLoS Biol.">
        <title>Lineage-specific biology revealed by a finished genome assembly of the mouse.</title>
        <authorList>
            <consortium name="Mouse Genome Sequencing Consortium"/>
            <person name="Church D.M."/>
            <person name="Goodstadt L."/>
            <person name="Hillier L.W."/>
            <person name="Zody M.C."/>
            <person name="Goldstein S."/>
            <person name="She X."/>
            <person name="Bult C.J."/>
            <person name="Agarwala R."/>
            <person name="Cherry J.L."/>
            <person name="DiCuccio M."/>
            <person name="Hlavina W."/>
            <person name="Kapustin Y."/>
            <person name="Meric P."/>
            <person name="Maglott D."/>
            <person name="Birtle Z."/>
            <person name="Marques A.C."/>
            <person name="Graves T."/>
            <person name="Zhou S."/>
            <person name="Teague B."/>
            <person name="Potamousis K."/>
            <person name="Churas C."/>
            <person name="Place M."/>
            <person name="Herschleb J."/>
            <person name="Runnheim R."/>
            <person name="Forrest D."/>
            <person name="Amos-Landgraf J."/>
            <person name="Schwartz D.C."/>
            <person name="Cheng Z."/>
            <person name="Lindblad-Toh K."/>
            <person name="Eichler E.E."/>
            <person name="Ponting C.P."/>
        </authorList>
    </citation>
    <scope>NUCLEOTIDE SEQUENCE [LARGE SCALE GENOMIC DNA]</scope>
    <source>
        <strain evidence="2 4">C57BL/6J</strain>
    </source>
</reference>
<evidence type="ECO:0000313" key="3">
    <source>
        <dbReference type="MGI" id="MGI:2672935"/>
    </source>
</evidence>
<feature type="compositionally biased region" description="Polar residues" evidence="1">
    <location>
        <begin position="100"/>
        <end position="117"/>
    </location>
</feature>
<reference evidence="2 4" key="2">
    <citation type="journal article" date="2011" name="PLoS Biol.">
        <title>Modernizing reference genome assemblies.</title>
        <authorList>
            <person name="Church D.M."/>
            <person name="Schneider V.A."/>
            <person name="Graves T."/>
            <person name="Auger K."/>
            <person name="Cunningham F."/>
            <person name="Bouk N."/>
            <person name="Chen H.C."/>
            <person name="Agarwala R."/>
            <person name="McLaren W.M."/>
            <person name="Ritchie G.R."/>
            <person name="Albracht D."/>
            <person name="Kremitzki M."/>
            <person name="Rock S."/>
            <person name="Kotkiewicz H."/>
            <person name="Kremitzki C."/>
            <person name="Wollam A."/>
            <person name="Trani L."/>
            <person name="Fulton L."/>
            <person name="Fulton R."/>
            <person name="Matthews L."/>
            <person name="Whitehead S."/>
            <person name="Chow W."/>
            <person name="Torrance J."/>
            <person name="Dunn M."/>
            <person name="Harden G."/>
            <person name="Threadgold G."/>
            <person name="Wood J."/>
            <person name="Collins J."/>
            <person name="Heath P."/>
            <person name="Griffiths G."/>
            <person name="Pelan S."/>
            <person name="Grafham D."/>
            <person name="Eichler E.E."/>
            <person name="Weinstock G."/>
            <person name="Mardis E.R."/>
            <person name="Wilson R.K."/>
            <person name="Howe K."/>
            <person name="Flicek P."/>
            <person name="Hubbard T."/>
        </authorList>
    </citation>
    <scope>NUCLEOTIDE SEQUENCE [LARGE SCALE GENOMIC DNA]</scope>
    <source>
        <strain evidence="2 4">C57BL/6J</strain>
    </source>
</reference>
<feature type="compositionally biased region" description="Polar residues" evidence="1">
    <location>
        <begin position="76"/>
        <end position="90"/>
    </location>
</feature>
<dbReference type="HOGENOM" id="CLU_1948146_0_0_1"/>
<evidence type="ECO:0000313" key="2">
    <source>
        <dbReference type="Ensembl" id="ENSMUSP00000140703.2"/>
    </source>
</evidence>
<keyword evidence="4" id="KW-1185">Reference proteome</keyword>
<evidence type="ECO:0000256" key="1">
    <source>
        <dbReference type="SAM" id="MobiDB-lite"/>
    </source>
</evidence>
<dbReference type="Proteomes" id="UP000000589">
    <property type="component" value="Chromosome 8"/>
</dbReference>
<accession>A0A087WRN2</accession>
<feature type="region of interest" description="Disordered" evidence="1">
    <location>
        <begin position="47"/>
        <end position="129"/>
    </location>
</feature>
<reference evidence="2" key="4">
    <citation type="submission" date="2025-09" db="UniProtKB">
        <authorList>
            <consortium name="Ensembl"/>
        </authorList>
    </citation>
    <scope>IDENTIFICATION</scope>
    <source>
        <strain evidence="2">C57BL/6J</strain>
    </source>
</reference>
<dbReference type="AGR" id="MGI:2672935"/>
<organism evidence="2 4">
    <name type="scientific">Mus musculus</name>
    <name type="common">Mouse</name>
    <dbReference type="NCBI Taxonomy" id="10090"/>
    <lineage>
        <taxon>Eukaryota</taxon>
        <taxon>Metazoa</taxon>
        <taxon>Chordata</taxon>
        <taxon>Craniata</taxon>
        <taxon>Vertebrata</taxon>
        <taxon>Euteleostomi</taxon>
        <taxon>Mammalia</taxon>
        <taxon>Eutheria</taxon>
        <taxon>Euarchontoglires</taxon>
        <taxon>Glires</taxon>
        <taxon>Rodentia</taxon>
        <taxon>Myomorpha</taxon>
        <taxon>Muroidea</taxon>
        <taxon>Muridae</taxon>
        <taxon>Murinae</taxon>
        <taxon>Mus</taxon>
        <taxon>Mus</taxon>
    </lineage>
</organism>
<dbReference type="VEuPathDB" id="HostDB:ENSMUSG00000033633"/>
<dbReference type="Ensembl" id="ENSMUST00000186384.7">
    <property type="protein sequence ID" value="ENSMUSP00000140703.2"/>
    <property type="gene ID" value="ENSMUSG00000033633.16"/>
</dbReference>
<reference evidence="2" key="3">
    <citation type="submission" date="2025-08" db="UniProtKB">
        <authorList>
            <consortium name="Ensembl"/>
        </authorList>
    </citation>
    <scope>IDENTIFICATION</scope>
    <source>
        <strain evidence="2">C57BL/6J</strain>
    </source>
</reference>
<proteinExistence type="predicted"/>
<feature type="compositionally biased region" description="Basic and acidic residues" evidence="1">
    <location>
        <begin position="119"/>
        <end position="129"/>
    </location>
</feature>